<evidence type="ECO:0000256" key="7">
    <source>
        <dbReference type="SAM" id="Phobius"/>
    </source>
</evidence>
<dbReference type="SMART" id="SM00086">
    <property type="entry name" value="PAC"/>
    <property type="match status" value="1"/>
</dbReference>
<dbReference type="Pfam" id="PF13426">
    <property type="entry name" value="PAS_9"/>
    <property type="match status" value="1"/>
</dbReference>
<dbReference type="Gene3D" id="3.30.450.20">
    <property type="entry name" value="PAS domain"/>
    <property type="match status" value="1"/>
</dbReference>
<dbReference type="Proteomes" id="UP000292136">
    <property type="component" value="Unassembled WGS sequence"/>
</dbReference>
<dbReference type="InterPro" id="IPR003594">
    <property type="entry name" value="HATPase_dom"/>
</dbReference>
<dbReference type="RefSeq" id="WP_130458439.1">
    <property type="nucleotide sequence ID" value="NZ_SHKM01000001.1"/>
</dbReference>
<dbReference type="PANTHER" id="PTHR45339">
    <property type="entry name" value="HYBRID SIGNAL TRANSDUCTION HISTIDINE KINASE J"/>
    <property type="match status" value="1"/>
</dbReference>
<comment type="catalytic activity">
    <reaction evidence="1">
        <text>ATP + protein L-histidine = ADP + protein N-phospho-L-histidine.</text>
        <dbReference type="EC" id="2.7.13.3"/>
    </reaction>
</comment>
<evidence type="ECO:0000256" key="1">
    <source>
        <dbReference type="ARBA" id="ARBA00000085"/>
    </source>
</evidence>
<feature type="transmembrane region" description="Helical" evidence="7">
    <location>
        <begin position="13"/>
        <end position="31"/>
    </location>
</feature>
<evidence type="ECO:0000256" key="2">
    <source>
        <dbReference type="ARBA" id="ARBA00012438"/>
    </source>
</evidence>
<keyword evidence="3 5" id="KW-0597">Phosphoprotein</keyword>
<reference evidence="12 13" key="1">
    <citation type="submission" date="2019-02" db="EMBL/GenBank/DDBJ databases">
        <title>Genomic Encyclopedia of Type Strains, Phase IV (KMG-IV): sequencing the most valuable type-strain genomes for metagenomic binning, comparative biology and taxonomic classification.</title>
        <authorList>
            <person name="Goeker M."/>
        </authorList>
    </citation>
    <scope>NUCLEOTIDE SEQUENCE [LARGE SCALE GENOMIC DNA]</scope>
    <source>
        <strain evidence="12 13">DSM 21223</strain>
    </source>
</reference>
<feature type="domain" description="Response regulatory" evidence="9">
    <location>
        <begin position="739"/>
        <end position="855"/>
    </location>
</feature>
<dbReference type="InterPro" id="IPR005467">
    <property type="entry name" value="His_kinase_dom"/>
</dbReference>
<keyword evidence="7" id="KW-0472">Membrane</keyword>
<feature type="domain" description="Response regulatory" evidence="9">
    <location>
        <begin position="606"/>
        <end position="723"/>
    </location>
</feature>
<evidence type="ECO:0000259" key="9">
    <source>
        <dbReference type="PROSITE" id="PS50110"/>
    </source>
</evidence>
<feature type="modified residue" description="4-aspartylphosphate" evidence="5">
    <location>
        <position position="655"/>
    </location>
</feature>
<feature type="coiled-coil region" evidence="6">
    <location>
        <begin position="333"/>
        <end position="360"/>
    </location>
</feature>
<dbReference type="InterPro" id="IPR000014">
    <property type="entry name" value="PAS"/>
</dbReference>
<keyword evidence="6" id="KW-0175">Coiled coil</keyword>
<gene>
    <name evidence="12" type="ORF">EV678_0566</name>
</gene>
<evidence type="ECO:0000259" key="10">
    <source>
        <dbReference type="PROSITE" id="PS50112"/>
    </source>
</evidence>
<dbReference type="InterPro" id="IPR036890">
    <property type="entry name" value="HATPase_C_sf"/>
</dbReference>
<dbReference type="InterPro" id="IPR003661">
    <property type="entry name" value="HisK_dim/P_dom"/>
</dbReference>
<evidence type="ECO:0000259" key="11">
    <source>
        <dbReference type="PROSITE" id="PS50113"/>
    </source>
</evidence>
<feature type="domain" description="PAS" evidence="10">
    <location>
        <begin position="213"/>
        <end position="288"/>
    </location>
</feature>
<dbReference type="PROSITE" id="PS50112">
    <property type="entry name" value="PAS"/>
    <property type="match status" value="1"/>
</dbReference>
<evidence type="ECO:0000313" key="12">
    <source>
        <dbReference type="EMBL" id="RZT89772.1"/>
    </source>
</evidence>
<feature type="domain" description="PAC" evidence="11">
    <location>
        <begin position="291"/>
        <end position="342"/>
    </location>
</feature>
<dbReference type="PANTHER" id="PTHR45339:SF1">
    <property type="entry name" value="HYBRID SIGNAL TRANSDUCTION HISTIDINE KINASE J"/>
    <property type="match status" value="1"/>
</dbReference>
<dbReference type="InterPro" id="IPR035965">
    <property type="entry name" value="PAS-like_dom_sf"/>
</dbReference>
<dbReference type="InterPro" id="IPR001610">
    <property type="entry name" value="PAC"/>
</dbReference>
<dbReference type="SUPFAM" id="SSF47384">
    <property type="entry name" value="Homodimeric domain of signal transducing histidine kinase"/>
    <property type="match status" value="1"/>
</dbReference>
<proteinExistence type="predicted"/>
<dbReference type="Gene3D" id="3.40.50.2300">
    <property type="match status" value="2"/>
</dbReference>
<dbReference type="Gene3D" id="1.10.287.130">
    <property type="match status" value="1"/>
</dbReference>
<keyword evidence="7" id="KW-0812">Transmembrane</keyword>
<evidence type="ECO:0000256" key="5">
    <source>
        <dbReference type="PROSITE-ProRule" id="PRU00169"/>
    </source>
</evidence>
<dbReference type="InterPro" id="IPR000700">
    <property type="entry name" value="PAS-assoc_C"/>
</dbReference>
<dbReference type="InterPro" id="IPR036097">
    <property type="entry name" value="HisK_dim/P_sf"/>
</dbReference>
<evidence type="ECO:0000256" key="4">
    <source>
        <dbReference type="ARBA" id="ARBA00023012"/>
    </source>
</evidence>
<sequence length="858" mass="94966">MPPRPRASQRLPFVIYGFAILAGLILVLGFARFNTLHEVFLDANFDSVHGARTLLKARYFIGQSQELLERAADSPDARRKHVAAAWEALALAENYSAEGRDSNPEMRARLSERIRNLKLKTNQYLEGSGTPAADLPHLVQESRLLADDLEAAELDRWGMLSSMNAALAERMEQMRLFIAAIVVGFIALMSMLGWALTRASRAESALLRAKEEVEAIQQTTLDASAIGIAYLDTSNHEDRHVVLANRQMAAMFGYGSQEVIGLRAEELYPSRESFVSATQDIMPILEQGQVMRQELIMRRRNGECFWCAVSGKAINPDDLSRGVVWTFEDVTERKAAESELRHAREKAEAANRAKSEFLANMSHEIRTPFTGILGVLDLLLHTPLNEKQERYIRLAYGSTKQLLAILNDILDISKIEAGKLVIHPEEVDLVLLLGELTEVQAAAAAQKGLEFRYHIKGIIPPKIHGDPVRLRQIMANLLNNAIKFTNSGWVELDIECTRIAPGRQHLRVEVRDSGIGVPPELQETIFDKFTQADSSTTRLFGGTGLGLTICKQLVELMHGSIGVSSNSGEGSCFWFDIELPESDPTVSPVPVLPAGSPITALPRDTRILLVDDTEANREVLAEYLAQAHCQVRQAANGLEAVTLAESWQPDAILMDCQMAGMDGYEATRQIRIQEGQRRRTPIIALTAFVMRGDREKCLAAGMDDYLPKPVDAQTLIATIGKWLEGRETNPARTPRFSGRILLVDDNPEIREASTCLLEALGCQVQSASSGEEALQLGPEADFDLVLMDCRMPGLDGCATTRAWRTRERGTPTAIIALTAGDPDESRAQCREAGMNDFLAKPFSEQELVTLLRRWLAPQ</sequence>
<evidence type="ECO:0000313" key="13">
    <source>
        <dbReference type="Proteomes" id="UP000292136"/>
    </source>
</evidence>
<dbReference type="SUPFAM" id="SSF55874">
    <property type="entry name" value="ATPase domain of HSP90 chaperone/DNA topoisomerase II/histidine kinase"/>
    <property type="match status" value="1"/>
</dbReference>
<evidence type="ECO:0000256" key="6">
    <source>
        <dbReference type="SAM" id="Coils"/>
    </source>
</evidence>
<protein>
    <recommendedName>
        <fullName evidence="2">histidine kinase</fullName>
        <ecNumber evidence="2">2.7.13.3</ecNumber>
    </recommendedName>
</protein>
<dbReference type="InterPro" id="IPR001789">
    <property type="entry name" value="Sig_transdc_resp-reg_receiver"/>
</dbReference>
<dbReference type="PROSITE" id="PS50109">
    <property type="entry name" value="HIS_KIN"/>
    <property type="match status" value="1"/>
</dbReference>
<dbReference type="Pfam" id="PF00512">
    <property type="entry name" value="HisKA"/>
    <property type="match status" value="1"/>
</dbReference>
<dbReference type="EC" id="2.7.13.3" evidence="2"/>
<dbReference type="Pfam" id="PF00072">
    <property type="entry name" value="Response_reg"/>
    <property type="match status" value="2"/>
</dbReference>
<dbReference type="CDD" id="cd00082">
    <property type="entry name" value="HisKA"/>
    <property type="match status" value="1"/>
</dbReference>
<dbReference type="CDD" id="cd17546">
    <property type="entry name" value="REC_hyHK_CKI1_RcsC-like"/>
    <property type="match status" value="2"/>
</dbReference>
<dbReference type="PROSITE" id="PS50110">
    <property type="entry name" value="RESPONSE_REGULATORY"/>
    <property type="match status" value="2"/>
</dbReference>
<feature type="transmembrane region" description="Helical" evidence="7">
    <location>
        <begin position="176"/>
        <end position="196"/>
    </location>
</feature>
<dbReference type="Pfam" id="PF02518">
    <property type="entry name" value="HATPase_c"/>
    <property type="match status" value="1"/>
</dbReference>
<dbReference type="SMART" id="SM00387">
    <property type="entry name" value="HATPase_c"/>
    <property type="match status" value="1"/>
</dbReference>
<keyword evidence="7" id="KW-1133">Transmembrane helix</keyword>
<dbReference type="PROSITE" id="PS50113">
    <property type="entry name" value="PAC"/>
    <property type="match status" value="1"/>
</dbReference>
<comment type="caution">
    <text evidence="12">The sequence shown here is derived from an EMBL/GenBank/DDBJ whole genome shotgun (WGS) entry which is preliminary data.</text>
</comment>
<evidence type="ECO:0000256" key="3">
    <source>
        <dbReference type="ARBA" id="ARBA00022553"/>
    </source>
</evidence>
<evidence type="ECO:0000259" key="8">
    <source>
        <dbReference type="PROSITE" id="PS50109"/>
    </source>
</evidence>
<keyword evidence="13" id="KW-1185">Reference proteome</keyword>
<dbReference type="SMART" id="SM00388">
    <property type="entry name" value="HisKA"/>
    <property type="match status" value="1"/>
</dbReference>
<dbReference type="CDD" id="cd00130">
    <property type="entry name" value="PAS"/>
    <property type="match status" value="1"/>
</dbReference>
<feature type="domain" description="Histidine kinase" evidence="8">
    <location>
        <begin position="360"/>
        <end position="581"/>
    </location>
</feature>
<dbReference type="SUPFAM" id="SSF55785">
    <property type="entry name" value="PYP-like sensor domain (PAS domain)"/>
    <property type="match status" value="1"/>
</dbReference>
<accession>A0ABY0IRS4</accession>
<name>A0ABY0IRS4_9RHOO</name>
<dbReference type="SUPFAM" id="SSF52172">
    <property type="entry name" value="CheY-like"/>
    <property type="match status" value="2"/>
</dbReference>
<organism evidence="12 13">
    <name type="scientific">Azospira oryzae</name>
    <dbReference type="NCBI Taxonomy" id="146939"/>
    <lineage>
        <taxon>Bacteria</taxon>
        <taxon>Pseudomonadati</taxon>
        <taxon>Pseudomonadota</taxon>
        <taxon>Betaproteobacteria</taxon>
        <taxon>Rhodocyclales</taxon>
        <taxon>Rhodocyclaceae</taxon>
        <taxon>Azospira</taxon>
    </lineage>
</organism>
<feature type="modified residue" description="4-aspartylphosphate" evidence="5">
    <location>
        <position position="788"/>
    </location>
</feature>
<dbReference type="Gene3D" id="3.30.565.10">
    <property type="entry name" value="Histidine kinase-like ATPase, C-terminal domain"/>
    <property type="match status" value="1"/>
</dbReference>
<dbReference type="SMART" id="SM00448">
    <property type="entry name" value="REC"/>
    <property type="match status" value="2"/>
</dbReference>
<dbReference type="CDD" id="cd16922">
    <property type="entry name" value="HATPase_EvgS-ArcB-TorS-like"/>
    <property type="match status" value="1"/>
</dbReference>
<dbReference type="PRINTS" id="PR00344">
    <property type="entry name" value="BCTRLSENSOR"/>
</dbReference>
<dbReference type="EMBL" id="SHKM01000001">
    <property type="protein sequence ID" value="RZT89772.1"/>
    <property type="molecule type" value="Genomic_DNA"/>
</dbReference>
<keyword evidence="4" id="KW-0902">Two-component regulatory system</keyword>
<dbReference type="InterPro" id="IPR011006">
    <property type="entry name" value="CheY-like_superfamily"/>
</dbReference>
<dbReference type="NCBIfam" id="TIGR00229">
    <property type="entry name" value="sensory_box"/>
    <property type="match status" value="1"/>
</dbReference>
<dbReference type="InterPro" id="IPR004358">
    <property type="entry name" value="Sig_transdc_His_kin-like_C"/>
</dbReference>